<evidence type="ECO:0000313" key="1">
    <source>
        <dbReference type="EMBL" id="OQS05669.1"/>
    </source>
</evidence>
<evidence type="ECO:0000313" key="2">
    <source>
        <dbReference type="Proteomes" id="UP000243217"/>
    </source>
</evidence>
<organism evidence="1 2">
    <name type="scientific">Thraustotheca clavata</name>
    <dbReference type="NCBI Taxonomy" id="74557"/>
    <lineage>
        <taxon>Eukaryota</taxon>
        <taxon>Sar</taxon>
        <taxon>Stramenopiles</taxon>
        <taxon>Oomycota</taxon>
        <taxon>Saprolegniomycetes</taxon>
        <taxon>Saprolegniales</taxon>
        <taxon>Achlyaceae</taxon>
        <taxon>Thraustotheca</taxon>
    </lineage>
</organism>
<proteinExistence type="predicted"/>
<accession>A0A1W0A646</accession>
<dbReference type="SUPFAM" id="SSF64268">
    <property type="entry name" value="PX domain"/>
    <property type="match status" value="1"/>
</dbReference>
<dbReference type="Proteomes" id="UP000243217">
    <property type="component" value="Unassembled WGS sequence"/>
</dbReference>
<name>A0A1W0A646_9STRA</name>
<dbReference type="AlphaFoldDB" id="A0A1W0A646"/>
<comment type="caution">
    <text evidence="1">The sequence shown here is derived from an EMBL/GenBank/DDBJ whole genome shotgun (WGS) entry which is preliminary data.</text>
</comment>
<protein>
    <recommendedName>
        <fullName evidence="3">PX domain-containing protein</fullName>
    </recommendedName>
</protein>
<dbReference type="GO" id="GO:0035091">
    <property type="term" value="F:phosphatidylinositol binding"/>
    <property type="evidence" value="ECO:0007669"/>
    <property type="project" value="InterPro"/>
</dbReference>
<reference evidence="1 2" key="1">
    <citation type="journal article" date="2014" name="Genome Biol. Evol.">
        <title>The secreted proteins of Achlya hypogyna and Thraustotheca clavata identify the ancestral oomycete secretome and reveal gene acquisitions by horizontal gene transfer.</title>
        <authorList>
            <person name="Misner I."/>
            <person name="Blouin N."/>
            <person name="Leonard G."/>
            <person name="Richards T.A."/>
            <person name="Lane C.E."/>
        </authorList>
    </citation>
    <scope>NUCLEOTIDE SEQUENCE [LARGE SCALE GENOMIC DNA]</scope>
    <source>
        <strain evidence="1 2">ATCC 34112</strain>
    </source>
</reference>
<dbReference type="EMBL" id="JNBS01000432">
    <property type="protein sequence ID" value="OQS05669.1"/>
    <property type="molecule type" value="Genomic_DNA"/>
</dbReference>
<keyword evidence="2" id="KW-1185">Reference proteome</keyword>
<evidence type="ECO:0008006" key="3">
    <source>
        <dbReference type="Google" id="ProtNLM"/>
    </source>
</evidence>
<gene>
    <name evidence="1" type="ORF">THRCLA_02230</name>
</gene>
<dbReference type="InterPro" id="IPR036871">
    <property type="entry name" value="PX_dom_sf"/>
</dbReference>
<sequence>MLKAFMSAPPAMDARSTKAKSVSFVHLVVRSVLPCVSSDGSYMEYDIEMANTRTGKVWNLKKRYSAFLALQRKLDDLLDASHCTYCSAVADHTADLDFPPKKWSLFHHSLVEPGIAAMRARMFCAYTSELVKIGTTKRLHACPIVADDFRHAVLSFLTTPDIFIELNKVKLSSRVKSRTKIKTLETIFEHNNSTLVLLDAASS</sequence>
<dbReference type="Gene3D" id="3.30.1520.10">
    <property type="entry name" value="Phox-like domain"/>
    <property type="match status" value="1"/>
</dbReference>
<dbReference type="OrthoDB" id="61299at2759"/>